<organism evidence="1 2">
    <name type="scientific">Eragrostis curvula</name>
    <name type="common">weeping love grass</name>
    <dbReference type="NCBI Taxonomy" id="38414"/>
    <lineage>
        <taxon>Eukaryota</taxon>
        <taxon>Viridiplantae</taxon>
        <taxon>Streptophyta</taxon>
        <taxon>Embryophyta</taxon>
        <taxon>Tracheophyta</taxon>
        <taxon>Spermatophyta</taxon>
        <taxon>Magnoliopsida</taxon>
        <taxon>Liliopsida</taxon>
        <taxon>Poales</taxon>
        <taxon>Poaceae</taxon>
        <taxon>PACMAD clade</taxon>
        <taxon>Chloridoideae</taxon>
        <taxon>Eragrostideae</taxon>
        <taxon>Eragrostidinae</taxon>
        <taxon>Eragrostis</taxon>
    </lineage>
</organism>
<evidence type="ECO:0000313" key="1">
    <source>
        <dbReference type="EMBL" id="TVU11001.1"/>
    </source>
</evidence>
<dbReference type="AlphaFoldDB" id="A0A5J9TK08"/>
<dbReference type="Proteomes" id="UP000324897">
    <property type="component" value="Chromosome 3"/>
</dbReference>
<protein>
    <submittedName>
        <fullName evidence="1">Uncharacterized protein</fullName>
    </submittedName>
</protein>
<accession>A0A5J9TK08</accession>
<proteinExistence type="predicted"/>
<name>A0A5J9TK08_9POAL</name>
<evidence type="ECO:0000313" key="2">
    <source>
        <dbReference type="Proteomes" id="UP000324897"/>
    </source>
</evidence>
<gene>
    <name evidence="1" type="ORF">EJB05_44559</name>
</gene>
<keyword evidence="2" id="KW-1185">Reference proteome</keyword>
<sequence length="86" mass="9721">MDASGDIQAVASLRRNSRSIWRHGDDVFSCSLTESELDDEKALRWAALEKLPTRHRVHHTIVHPLRDDGQQRVLVNVAAGLGPRER</sequence>
<dbReference type="OrthoDB" id="66620at2759"/>
<feature type="non-terminal residue" evidence="1">
    <location>
        <position position="1"/>
    </location>
</feature>
<dbReference type="Gramene" id="TVU11001">
    <property type="protein sequence ID" value="TVU11001"/>
    <property type="gene ID" value="EJB05_44559"/>
</dbReference>
<reference evidence="1 2" key="1">
    <citation type="journal article" date="2019" name="Sci. Rep.">
        <title>A high-quality genome of Eragrostis curvula grass provides insights into Poaceae evolution and supports new strategies to enhance forage quality.</title>
        <authorList>
            <person name="Carballo J."/>
            <person name="Santos B.A.C.M."/>
            <person name="Zappacosta D."/>
            <person name="Garbus I."/>
            <person name="Selva J.P."/>
            <person name="Gallo C.A."/>
            <person name="Diaz A."/>
            <person name="Albertini E."/>
            <person name="Caccamo M."/>
            <person name="Echenique V."/>
        </authorList>
    </citation>
    <scope>NUCLEOTIDE SEQUENCE [LARGE SCALE GENOMIC DNA]</scope>
    <source>
        <strain evidence="2">cv. Victoria</strain>
        <tissue evidence="1">Leaf</tissue>
    </source>
</reference>
<comment type="caution">
    <text evidence="1">The sequence shown here is derived from an EMBL/GenBank/DDBJ whole genome shotgun (WGS) entry which is preliminary data.</text>
</comment>
<dbReference type="EMBL" id="RWGY01000039">
    <property type="protein sequence ID" value="TVU11001.1"/>
    <property type="molecule type" value="Genomic_DNA"/>
</dbReference>